<dbReference type="InterPro" id="IPR059117">
    <property type="entry name" value="APS_kinase_dom"/>
</dbReference>
<evidence type="ECO:0000256" key="3">
    <source>
        <dbReference type="ARBA" id="ARBA00022679"/>
    </source>
</evidence>
<sequence length="402" mass="41655">MSTITEPSVSAIERPPEGRWALGTLSVVTPRPPTVCPSRADLDDLDLLRRGLYGPTAGPRPLRLSPEDLDAALTAGAVEVVDPEGVPVARLEDVGRVGDEHVTGRPVWLSAPSSRPFQDLHLTGPRDLSGEQVVLVAAADEVPDGVPAGATLLVLASTSLDGPLAGTATVRAAVSAAASSGARVLVVPVPDDLDRRAALLATLGLVPTTGSGGAGRPAEGGDHPAGVVLLLTGLSGSGKSTIARTVATRLVEGGTPVTLLDGDVVRRHLTAGLGFSPEDRRTNVRRIGWVAAEVAHHGGIAVCSPIAPEDAVRRDVAAMAADRGARFVLVHVATPLEECERRDRKGLYARARRGEIPDFTGISAPYDVPDEPDLRIDTTGRDVGACADEVLALLDPEVGRAR</sequence>
<dbReference type="CDD" id="cd02027">
    <property type="entry name" value="APSK"/>
    <property type="match status" value="1"/>
</dbReference>
<comment type="catalytic activity">
    <reaction evidence="1">
        <text>adenosine 5'-phosphosulfate + ATP = 3'-phosphoadenylyl sulfate + ADP + H(+)</text>
        <dbReference type="Rhea" id="RHEA:24152"/>
        <dbReference type="ChEBI" id="CHEBI:15378"/>
        <dbReference type="ChEBI" id="CHEBI:30616"/>
        <dbReference type="ChEBI" id="CHEBI:58243"/>
        <dbReference type="ChEBI" id="CHEBI:58339"/>
        <dbReference type="ChEBI" id="CHEBI:456216"/>
        <dbReference type="EC" id="2.7.1.25"/>
    </reaction>
</comment>
<dbReference type="EMBL" id="JAGSNF010000012">
    <property type="protein sequence ID" value="MBR7743562.1"/>
    <property type="molecule type" value="Genomic_DNA"/>
</dbReference>
<dbReference type="Gene3D" id="3.40.50.300">
    <property type="entry name" value="P-loop containing nucleotide triphosphate hydrolases"/>
    <property type="match status" value="1"/>
</dbReference>
<dbReference type="NCBIfam" id="TIGR00455">
    <property type="entry name" value="apsK"/>
    <property type="match status" value="1"/>
</dbReference>
<dbReference type="InterPro" id="IPR027417">
    <property type="entry name" value="P-loop_NTPase"/>
</dbReference>
<dbReference type="GO" id="GO:0004781">
    <property type="term" value="F:sulfate adenylyltransferase (ATP) activity"/>
    <property type="evidence" value="ECO:0007669"/>
    <property type="project" value="TreeGrafter"/>
</dbReference>
<keyword evidence="3 7" id="KW-0808">Transferase</keyword>
<organism evidence="7 8">
    <name type="scientific">Phycicoccus avicenniae</name>
    <dbReference type="NCBI Taxonomy" id="2828860"/>
    <lineage>
        <taxon>Bacteria</taxon>
        <taxon>Bacillati</taxon>
        <taxon>Actinomycetota</taxon>
        <taxon>Actinomycetes</taxon>
        <taxon>Micrococcales</taxon>
        <taxon>Intrasporangiaceae</taxon>
        <taxon>Phycicoccus</taxon>
    </lineage>
</organism>
<keyword evidence="5" id="KW-0067">ATP-binding</keyword>
<dbReference type="GO" id="GO:0019379">
    <property type="term" value="P:sulfate assimilation, phosphoadenylyl sulfate reduction by phosphoadenylyl-sulfate reductase (thioredoxin)"/>
    <property type="evidence" value="ECO:0007669"/>
    <property type="project" value="TreeGrafter"/>
</dbReference>
<keyword evidence="8" id="KW-1185">Reference proteome</keyword>
<dbReference type="Proteomes" id="UP000677016">
    <property type="component" value="Unassembled WGS sequence"/>
</dbReference>
<dbReference type="GO" id="GO:0005524">
    <property type="term" value="F:ATP binding"/>
    <property type="evidence" value="ECO:0007669"/>
    <property type="project" value="InterPro"/>
</dbReference>
<keyword evidence="4" id="KW-0547">Nucleotide-binding</keyword>
<reference evidence="7" key="1">
    <citation type="submission" date="2021-04" db="EMBL/GenBank/DDBJ databases">
        <title>Phycicoccus avicenniae sp. nov., a novel endophytic actinomycetes isolated from branch of Avicennia mariana.</title>
        <authorList>
            <person name="Tuo L."/>
        </authorList>
    </citation>
    <scope>NUCLEOTIDE SEQUENCE</scope>
    <source>
        <strain evidence="7">BSK3Z-2</strain>
    </source>
</reference>
<feature type="domain" description="APS kinase" evidence="6">
    <location>
        <begin position="226"/>
        <end position="377"/>
    </location>
</feature>
<evidence type="ECO:0000259" key="6">
    <source>
        <dbReference type="Pfam" id="PF01583"/>
    </source>
</evidence>
<comment type="caution">
    <text evidence="7">The sequence shown here is derived from an EMBL/GenBank/DDBJ whole genome shotgun (WGS) entry which is preliminary data.</text>
</comment>
<dbReference type="SUPFAM" id="SSF52540">
    <property type="entry name" value="P-loop containing nucleoside triphosphate hydrolases"/>
    <property type="match status" value="1"/>
</dbReference>
<name>A0A941DBZ6_9MICO</name>
<dbReference type="EC" id="2.7.1.25" evidence="2"/>
<dbReference type="GO" id="GO:0005737">
    <property type="term" value="C:cytoplasm"/>
    <property type="evidence" value="ECO:0007669"/>
    <property type="project" value="TreeGrafter"/>
</dbReference>
<keyword evidence="7" id="KW-0418">Kinase</keyword>
<dbReference type="PANTHER" id="PTHR42700">
    <property type="entry name" value="SULFATE ADENYLYLTRANSFERASE"/>
    <property type="match status" value="1"/>
</dbReference>
<dbReference type="InterPro" id="IPR050512">
    <property type="entry name" value="Sulf_AdTrans/APS_kinase"/>
</dbReference>
<evidence type="ECO:0000313" key="8">
    <source>
        <dbReference type="Proteomes" id="UP000677016"/>
    </source>
</evidence>
<evidence type="ECO:0000256" key="2">
    <source>
        <dbReference type="ARBA" id="ARBA00012121"/>
    </source>
</evidence>
<dbReference type="NCBIfam" id="NF003013">
    <property type="entry name" value="PRK03846.1"/>
    <property type="match status" value="1"/>
</dbReference>
<evidence type="ECO:0000256" key="4">
    <source>
        <dbReference type="ARBA" id="ARBA00022741"/>
    </source>
</evidence>
<dbReference type="PANTHER" id="PTHR42700:SF1">
    <property type="entry name" value="SULFATE ADENYLYLTRANSFERASE"/>
    <property type="match status" value="1"/>
</dbReference>
<dbReference type="InterPro" id="IPR002891">
    <property type="entry name" value="APS"/>
</dbReference>
<evidence type="ECO:0000313" key="7">
    <source>
        <dbReference type="EMBL" id="MBR7743562.1"/>
    </source>
</evidence>
<gene>
    <name evidence="7" type="primary">cysC</name>
    <name evidence="7" type="ORF">KC207_09700</name>
</gene>
<evidence type="ECO:0000256" key="1">
    <source>
        <dbReference type="ARBA" id="ARBA00001823"/>
    </source>
</evidence>
<protein>
    <recommendedName>
        <fullName evidence="2">adenylyl-sulfate kinase</fullName>
        <ecNumber evidence="2">2.7.1.25</ecNumber>
    </recommendedName>
</protein>
<evidence type="ECO:0000256" key="5">
    <source>
        <dbReference type="ARBA" id="ARBA00022840"/>
    </source>
</evidence>
<accession>A0A941DBZ6</accession>
<dbReference type="GO" id="GO:0004020">
    <property type="term" value="F:adenylylsulfate kinase activity"/>
    <property type="evidence" value="ECO:0007669"/>
    <property type="project" value="UniProtKB-EC"/>
</dbReference>
<proteinExistence type="predicted"/>
<dbReference type="AlphaFoldDB" id="A0A941DBZ6"/>
<dbReference type="GO" id="GO:0010134">
    <property type="term" value="P:sulfate assimilation via adenylyl sulfate reduction"/>
    <property type="evidence" value="ECO:0007669"/>
    <property type="project" value="TreeGrafter"/>
</dbReference>
<dbReference type="Pfam" id="PF01583">
    <property type="entry name" value="APS_kinase"/>
    <property type="match status" value="1"/>
</dbReference>